<dbReference type="Pfam" id="PF22936">
    <property type="entry name" value="Pol_BBD"/>
    <property type="match status" value="1"/>
</dbReference>
<dbReference type="SUPFAM" id="SSF56672">
    <property type="entry name" value="DNA/RNA polymerases"/>
    <property type="match status" value="1"/>
</dbReference>
<dbReference type="InterPro" id="IPR057670">
    <property type="entry name" value="SH3_retrovirus"/>
</dbReference>
<sequence>MCTPTHISELEHKSFRGDSGHNGGLTSSEDDDGNGRCDGHGGGRTIQVCEPPKVVNSWSFGLCDVGKNYGVGEFVAPLPAGLMGIRFTALDTLDLLERRTNCQSLKEQLEKVRDALLRKENEYSKAMESLKQDCSAKIKDLENQIRGFLIQKAEDEAIIKQLHEDLTVHKTHLESQTSRLERVNFDVESKSQTLNPTATTFNLLRSLGQPPAQPPDSHQPPVQPCATRQPPTQPLAQPLCSPCSPHQPPNSHHPHLCAAPACAATIQPLRSLCAHADSNLCAAPVQPCQRYQQHLLLPVQPSLALTAHWQPIPSSPVPPSPPFSRALPIWFRFQTQFLFSFSFSTSSTCHERVVEWKELSCLVSFVSALPWWKAQDPLDSGKGTKTMFDEWVSDNCIILGWMFNSMEDRVYHMFMYHDTVHGLWSALTQMYAHARNESRIFELYREVSHASQTSLELSVADFFGYLQTRWEELAQYEPLSDFPSDGAVESKRLDRRHTYQFLMGLKSEFETLRTQILNTSPLPSLYEAFAIVDGDERRRRLLPSLSLPESSPIVPDQRAFAAASGTHLYCQHCRKPGHLIDRCWVLHPELKQQFSRPRGVVVGVDAVGGELQIAQLQSHLGLATASQSSGPTAAIVAETPIALHGKSGHPTWILDSGANNHMTGELATFTSPVTSIHQSVCIADGSSIPIRSQGDARLSSDITLSSDLTSKKIFGRGYERDGLYYFGDPLPSSASSSSLHVFSPPMLESSVLSPGLKSSPTRTKLDDKAVRCIFLGYSSMSKGYRCYDPVARHMYHSLDVTFLEAVPFFSDSIPNLGSEILAADEPITPRPLPILEPTSSTPTPNGSLSPIASQDPSPRAQAPLPASSPESGMSSPFVSDILPPRYPTRVLRPPSRFLFLNNTNHPIAHHMSYQGLSDSYKSFLSQCHSDHTCFIRRQSQGRCIIISVYVDDIIITGDDASGIVQVKCGLRKAFDIKDLGPLRYFLGMLGCRPASTPMVPNLKISAESGELLPDPSIKRLTLRIWVLFVTSLDIGMLGCRPASTPMVPNLKISAESGELLPDPSIYQRLVGRLIYLTNTRPDLTFAVSIVSQFMHSPRTSHLDAVYHILRYLKSCPGRGLFYKSGVQSGLSCFTDADYAGSKSDRRSTSGFCTFYGSHLISWKSKKQAVVSRSSAEVEYRAMAQGTTIMLSSDSVLHERTKHIEVDIHFIRGKVRSGVITPSFVPSSAQTADMFTNLSILSIVTDHYENQDLKDCLMVEEEEKNELHNKKLQNLEKELLISRTKLVEHHRDSTSNRHVETLKQKIMKLRKENEVLKRQLHGLKEG</sequence>
<keyword evidence="1" id="KW-0064">Aspartyl protease</keyword>
<evidence type="ECO:0000259" key="6">
    <source>
        <dbReference type="Pfam" id="PF25597"/>
    </source>
</evidence>
<evidence type="ECO:0000259" key="5">
    <source>
        <dbReference type="Pfam" id="PF22936"/>
    </source>
</evidence>
<keyword evidence="2" id="KW-0175">Coiled coil</keyword>
<gene>
    <name evidence="7" type="ORF">Acr_29g0010530</name>
</gene>
<feature type="domain" description="Reverse transcriptase Ty1/copia-type" evidence="4">
    <location>
        <begin position="924"/>
        <end position="988"/>
    </location>
</feature>
<evidence type="ECO:0000313" key="7">
    <source>
        <dbReference type="EMBL" id="GFZ21891.1"/>
    </source>
</evidence>
<proteinExistence type="predicted"/>
<feature type="region of interest" description="Disordered" evidence="3">
    <location>
        <begin position="827"/>
        <end position="874"/>
    </location>
</feature>
<keyword evidence="8" id="KW-1185">Reference proteome</keyword>
<dbReference type="Pfam" id="PF25597">
    <property type="entry name" value="SH3_retrovirus"/>
    <property type="match status" value="1"/>
</dbReference>
<evidence type="ECO:0000259" key="4">
    <source>
        <dbReference type="Pfam" id="PF07727"/>
    </source>
</evidence>
<feature type="region of interest" description="Disordered" evidence="3">
    <location>
        <begin position="205"/>
        <end position="237"/>
    </location>
</feature>
<feature type="domain" description="Retroviral polymerase SH3-like" evidence="6">
    <location>
        <begin position="760"/>
        <end position="810"/>
    </location>
</feature>
<feature type="compositionally biased region" description="Pro residues" evidence="3">
    <location>
        <begin position="211"/>
        <end position="223"/>
    </location>
</feature>
<dbReference type="InterPro" id="IPR043502">
    <property type="entry name" value="DNA/RNA_pol_sf"/>
</dbReference>
<dbReference type="PANTHER" id="PTHR11439:SF467">
    <property type="entry name" value="INTEGRASE CATALYTIC DOMAIN-CONTAINING PROTEIN"/>
    <property type="match status" value="1"/>
</dbReference>
<evidence type="ECO:0000256" key="2">
    <source>
        <dbReference type="SAM" id="Coils"/>
    </source>
</evidence>
<accession>A0A7J0HFZ7</accession>
<dbReference type="OrthoDB" id="1932629at2759"/>
<feature type="region of interest" description="Disordered" evidence="3">
    <location>
        <begin position="12"/>
        <end position="39"/>
    </location>
</feature>
<comment type="caution">
    <text evidence="7">The sequence shown here is derived from an EMBL/GenBank/DDBJ whole genome shotgun (WGS) entry which is preliminary data.</text>
</comment>
<dbReference type="InterPro" id="IPR013103">
    <property type="entry name" value="RVT_2"/>
</dbReference>
<keyword evidence="1" id="KW-0645">Protease</keyword>
<evidence type="ECO:0008006" key="9">
    <source>
        <dbReference type="Google" id="ProtNLM"/>
    </source>
</evidence>
<reference evidence="7 8" key="1">
    <citation type="submission" date="2019-07" db="EMBL/GenBank/DDBJ databases">
        <title>De Novo Assembly of kiwifruit Actinidia rufa.</title>
        <authorList>
            <person name="Sugita-Konishi S."/>
            <person name="Sato K."/>
            <person name="Mori E."/>
            <person name="Abe Y."/>
            <person name="Kisaki G."/>
            <person name="Hamano K."/>
            <person name="Suezawa K."/>
            <person name="Otani M."/>
            <person name="Fukuda T."/>
            <person name="Manabe T."/>
            <person name="Gomi K."/>
            <person name="Tabuchi M."/>
            <person name="Akimitsu K."/>
            <person name="Kataoka I."/>
        </authorList>
    </citation>
    <scope>NUCLEOTIDE SEQUENCE [LARGE SCALE GENOMIC DNA]</scope>
    <source>
        <strain evidence="8">cv. Fuchu</strain>
    </source>
</reference>
<name>A0A7J0HFZ7_9ERIC</name>
<dbReference type="CDD" id="cd09272">
    <property type="entry name" value="RNase_HI_RT_Ty1"/>
    <property type="match status" value="1"/>
</dbReference>
<dbReference type="PANTHER" id="PTHR11439">
    <property type="entry name" value="GAG-POL-RELATED RETROTRANSPOSON"/>
    <property type="match status" value="1"/>
</dbReference>
<organism evidence="7 8">
    <name type="scientific">Actinidia rufa</name>
    <dbReference type="NCBI Taxonomy" id="165716"/>
    <lineage>
        <taxon>Eukaryota</taxon>
        <taxon>Viridiplantae</taxon>
        <taxon>Streptophyta</taxon>
        <taxon>Embryophyta</taxon>
        <taxon>Tracheophyta</taxon>
        <taxon>Spermatophyta</taxon>
        <taxon>Magnoliopsida</taxon>
        <taxon>eudicotyledons</taxon>
        <taxon>Gunneridae</taxon>
        <taxon>Pentapetalae</taxon>
        <taxon>asterids</taxon>
        <taxon>Ericales</taxon>
        <taxon>Actinidiaceae</taxon>
        <taxon>Actinidia</taxon>
    </lineage>
</organism>
<evidence type="ECO:0000256" key="3">
    <source>
        <dbReference type="SAM" id="MobiDB-lite"/>
    </source>
</evidence>
<evidence type="ECO:0000313" key="8">
    <source>
        <dbReference type="Proteomes" id="UP000585474"/>
    </source>
</evidence>
<keyword evidence="1" id="KW-0378">Hydrolase</keyword>
<dbReference type="InterPro" id="IPR054722">
    <property type="entry name" value="PolX-like_BBD"/>
</dbReference>
<feature type="domain" description="Retrovirus-related Pol polyprotein from transposon TNT 1-94-like beta-barrel" evidence="5">
    <location>
        <begin position="652"/>
        <end position="699"/>
    </location>
</feature>
<feature type="coiled-coil region" evidence="2">
    <location>
        <begin position="102"/>
        <end position="144"/>
    </location>
</feature>
<protein>
    <recommendedName>
        <fullName evidence="9">Reverse transcriptase Ty1/copia-type domain-containing protein</fullName>
    </recommendedName>
</protein>
<feature type="compositionally biased region" description="Polar residues" evidence="3">
    <location>
        <begin position="837"/>
        <end position="856"/>
    </location>
</feature>
<evidence type="ECO:0000256" key="1">
    <source>
        <dbReference type="ARBA" id="ARBA00022750"/>
    </source>
</evidence>
<dbReference type="GO" id="GO:0004190">
    <property type="term" value="F:aspartic-type endopeptidase activity"/>
    <property type="evidence" value="ECO:0007669"/>
    <property type="project" value="UniProtKB-KW"/>
</dbReference>
<dbReference type="Proteomes" id="UP000585474">
    <property type="component" value="Unassembled WGS sequence"/>
</dbReference>
<dbReference type="Pfam" id="PF07727">
    <property type="entry name" value="RVT_2"/>
    <property type="match status" value="1"/>
</dbReference>
<dbReference type="EMBL" id="BJWL01000029">
    <property type="protein sequence ID" value="GFZ21891.1"/>
    <property type="molecule type" value="Genomic_DNA"/>
</dbReference>
<feature type="coiled-coil region" evidence="2">
    <location>
        <begin position="1249"/>
        <end position="1325"/>
    </location>
</feature>